<protein>
    <submittedName>
        <fullName evidence="1">Uncharacterized protein</fullName>
    </submittedName>
</protein>
<dbReference type="EMBL" id="PIWU01000027">
    <property type="protein sequence ID" value="PKE55486.1"/>
    <property type="molecule type" value="Genomic_DNA"/>
</dbReference>
<evidence type="ECO:0000313" key="2">
    <source>
        <dbReference type="Proteomes" id="UP000233606"/>
    </source>
</evidence>
<name>A0ACC9MRA4_9STAP</name>
<reference evidence="1" key="1">
    <citation type="submission" date="2017-12" db="EMBL/GenBank/DDBJ databases">
        <title>Genomics of Macrococcus caseolyticus.</title>
        <authorList>
            <person name="MacFadyen A.C."/>
            <person name="Paterson G.K."/>
        </authorList>
    </citation>
    <scope>NUCLEOTIDE SEQUENCE</scope>
    <source>
        <strain evidence="1">5459_5_49</strain>
    </source>
</reference>
<keyword evidence="2" id="KW-1185">Reference proteome</keyword>
<organism evidence="1 2">
    <name type="scientific">Macrococcoides caseolyticum</name>
    <dbReference type="NCBI Taxonomy" id="69966"/>
    <lineage>
        <taxon>Bacteria</taxon>
        <taxon>Bacillati</taxon>
        <taxon>Bacillota</taxon>
        <taxon>Bacilli</taxon>
        <taxon>Bacillales</taxon>
        <taxon>Staphylococcaceae</taxon>
        <taxon>Macrococcoides</taxon>
    </lineage>
</organism>
<sequence length="61" mass="7223">MKHFYDAKDIMELLECSKSYAHSQIRRMNEEMEKDGFYSVRGKVPVKKFEEKFPYLKGASA</sequence>
<gene>
    <name evidence="1" type="ORF">CW682_11720</name>
</gene>
<dbReference type="Proteomes" id="UP000233606">
    <property type="component" value="Unassembled WGS sequence"/>
</dbReference>
<comment type="caution">
    <text evidence="1">The sequence shown here is derived from an EMBL/GenBank/DDBJ whole genome shotgun (WGS) entry which is preliminary data.</text>
</comment>
<evidence type="ECO:0000313" key="1">
    <source>
        <dbReference type="EMBL" id="PKE55486.1"/>
    </source>
</evidence>
<proteinExistence type="predicted"/>
<accession>A0ACC9MRA4</accession>